<dbReference type="EMBL" id="FQVA01000001">
    <property type="protein sequence ID" value="SHF15399.1"/>
    <property type="molecule type" value="Genomic_DNA"/>
</dbReference>
<feature type="region of interest" description="Disordered" evidence="4">
    <location>
        <begin position="1"/>
        <end position="54"/>
    </location>
</feature>
<dbReference type="PANTHER" id="PTHR42756:SF1">
    <property type="entry name" value="TRANSCRIPTIONAL REPRESSOR OF EMRAB OPERON"/>
    <property type="match status" value="1"/>
</dbReference>
<dbReference type="InterPro" id="IPR036388">
    <property type="entry name" value="WH-like_DNA-bd_sf"/>
</dbReference>
<dbReference type="AlphaFoldDB" id="A0A1M4ZBH3"/>
<dbReference type="PRINTS" id="PR00598">
    <property type="entry name" value="HTHMARR"/>
</dbReference>
<dbReference type="STRING" id="494016.SAMN04487965_1497"/>
<dbReference type="SMART" id="SM00347">
    <property type="entry name" value="HTH_MARR"/>
    <property type="match status" value="1"/>
</dbReference>
<dbReference type="PROSITE" id="PS50995">
    <property type="entry name" value="HTH_MARR_2"/>
    <property type="match status" value="1"/>
</dbReference>
<dbReference type="CDD" id="cd00090">
    <property type="entry name" value="HTH_ARSR"/>
    <property type="match status" value="1"/>
</dbReference>
<dbReference type="Gene3D" id="1.10.10.10">
    <property type="entry name" value="Winged helix-like DNA-binding domain superfamily/Winged helix DNA-binding domain"/>
    <property type="match status" value="1"/>
</dbReference>
<name>A0A1M4ZBH3_9GAMM</name>
<evidence type="ECO:0000256" key="4">
    <source>
        <dbReference type="SAM" id="MobiDB-lite"/>
    </source>
</evidence>
<feature type="domain" description="HTH marR-type" evidence="5">
    <location>
        <begin position="70"/>
        <end position="202"/>
    </location>
</feature>
<feature type="compositionally biased region" description="Basic and acidic residues" evidence="4">
    <location>
        <begin position="1"/>
        <end position="34"/>
    </location>
</feature>
<evidence type="ECO:0000313" key="7">
    <source>
        <dbReference type="Proteomes" id="UP000184170"/>
    </source>
</evidence>
<dbReference type="PANTHER" id="PTHR42756">
    <property type="entry name" value="TRANSCRIPTIONAL REGULATOR, MARR"/>
    <property type="match status" value="1"/>
</dbReference>
<feature type="region of interest" description="Disordered" evidence="4">
    <location>
        <begin position="218"/>
        <end position="239"/>
    </location>
</feature>
<protein>
    <submittedName>
        <fullName evidence="6">DNA-binding transcriptional regulator, MarR family</fullName>
    </submittedName>
</protein>
<dbReference type="Pfam" id="PF01047">
    <property type="entry name" value="MarR"/>
    <property type="match status" value="1"/>
</dbReference>
<dbReference type="Proteomes" id="UP000184170">
    <property type="component" value="Unassembled WGS sequence"/>
</dbReference>
<evidence type="ECO:0000256" key="3">
    <source>
        <dbReference type="ARBA" id="ARBA00023163"/>
    </source>
</evidence>
<accession>A0A1M4ZBH3</accession>
<keyword evidence="2 6" id="KW-0238">DNA-binding</keyword>
<dbReference type="InterPro" id="IPR000835">
    <property type="entry name" value="HTH_MarR-typ"/>
</dbReference>
<gene>
    <name evidence="6" type="ORF">SAMN04487965_1497</name>
</gene>
<keyword evidence="7" id="KW-1185">Reference proteome</keyword>
<keyword evidence="3" id="KW-0804">Transcription</keyword>
<keyword evidence="1" id="KW-0805">Transcription regulation</keyword>
<organism evidence="6 7">
    <name type="scientific">Microbulbifer donghaiensis</name>
    <dbReference type="NCBI Taxonomy" id="494016"/>
    <lineage>
        <taxon>Bacteria</taxon>
        <taxon>Pseudomonadati</taxon>
        <taxon>Pseudomonadota</taxon>
        <taxon>Gammaproteobacteria</taxon>
        <taxon>Cellvibrionales</taxon>
        <taxon>Microbulbiferaceae</taxon>
        <taxon>Microbulbifer</taxon>
    </lineage>
</organism>
<evidence type="ECO:0000256" key="1">
    <source>
        <dbReference type="ARBA" id="ARBA00023015"/>
    </source>
</evidence>
<evidence type="ECO:0000259" key="5">
    <source>
        <dbReference type="PROSITE" id="PS50995"/>
    </source>
</evidence>
<evidence type="ECO:0000313" key="6">
    <source>
        <dbReference type="EMBL" id="SHF15399.1"/>
    </source>
</evidence>
<reference evidence="7" key="1">
    <citation type="submission" date="2016-11" db="EMBL/GenBank/DDBJ databases">
        <authorList>
            <person name="Varghese N."/>
            <person name="Submissions S."/>
        </authorList>
    </citation>
    <scope>NUCLEOTIDE SEQUENCE [LARGE SCALE GENOMIC DNA]</scope>
    <source>
        <strain evidence="7">CGMCC 1.7063</strain>
    </source>
</reference>
<proteinExistence type="predicted"/>
<dbReference type="InterPro" id="IPR036390">
    <property type="entry name" value="WH_DNA-bd_sf"/>
</dbReference>
<dbReference type="SUPFAM" id="SSF46785">
    <property type="entry name" value="Winged helix' DNA-binding domain"/>
    <property type="match status" value="1"/>
</dbReference>
<dbReference type="GO" id="GO:0003700">
    <property type="term" value="F:DNA-binding transcription factor activity"/>
    <property type="evidence" value="ECO:0007669"/>
    <property type="project" value="InterPro"/>
</dbReference>
<dbReference type="GO" id="GO:0003677">
    <property type="term" value="F:DNA binding"/>
    <property type="evidence" value="ECO:0007669"/>
    <property type="project" value="UniProtKB-KW"/>
</dbReference>
<evidence type="ECO:0000256" key="2">
    <source>
        <dbReference type="ARBA" id="ARBA00023125"/>
    </source>
</evidence>
<dbReference type="InterPro" id="IPR011991">
    <property type="entry name" value="ArsR-like_HTH"/>
</dbReference>
<sequence>MQFDQEVTRSHPQEDGGDTRSRERDTRLRERKSAQETARQTIDKRRATPKVGRTQLSRRDLQSLLLMDKIEEVLITLRRLIRATDLHSKQLVKTAGLTAPQLLLLQAIREKGQVTIGALAKEISLSQATVTTILDRLEKRGLVYRERSSEDKRKVHAYLTDKGVEILRDAPTPLQEHFVRQFRDLRDWEQSMIISSLQRVALMMDAEHIDASPVLDVGDLDRKDSRQLPPGEAEEKEED</sequence>